<proteinExistence type="predicted"/>
<comment type="caution">
    <text evidence="1">The sequence shown here is derived from an EMBL/GenBank/DDBJ whole genome shotgun (WGS) entry which is preliminary data.</text>
</comment>
<evidence type="ECO:0000313" key="2">
    <source>
        <dbReference type="Proteomes" id="UP001162640"/>
    </source>
</evidence>
<name>A0A9W7ABI6_9STRA</name>
<dbReference type="AlphaFoldDB" id="A0A9W7ABI6"/>
<gene>
    <name evidence="1" type="ORF">TL16_g04045</name>
</gene>
<dbReference type="Proteomes" id="UP001162640">
    <property type="component" value="Unassembled WGS sequence"/>
</dbReference>
<reference evidence="2" key="1">
    <citation type="journal article" date="2023" name="Commun. Biol.">
        <title>Genome analysis of Parmales, the sister group of diatoms, reveals the evolutionary specialization of diatoms from phago-mixotrophs to photoautotrophs.</title>
        <authorList>
            <person name="Ban H."/>
            <person name="Sato S."/>
            <person name="Yoshikawa S."/>
            <person name="Yamada K."/>
            <person name="Nakamura Y."/>
            <person name="Ichinomiya M."/>
            <person name="Sato N."/>
            <person name="Blanc-Mathieu R."/>
            <person name="Endo H."/>
            <person name="Kuwata A."/>
            <person name="Ogata H."/>
        </authorList>
    </citation>
    <scope>NUCLEOTIDE SEQUENCE [LARGE SCALE GENOMIC DNA]</scope>
</reference>
<protein>
    <submittedName>
        <fullName evidence="1">Uncharacterized protein</fullName>
    </submittedName>
</protein>
<evidence type="ECO:0000313" key="1">
    <source>
        <dbReference type="EMBL" id="GMH64795.1"/>
    </source>
</evidence>
<accession>A0A9W7ABI6</accession>
<organism evidence="1 2">
    <name type="scientific">Triparma laevis f. inornata</name>
    <dbReference type="NCBI Taxonomy" id="1714386"/>
    <lineage>
        <taxon>Eukaryota</taxon>
        <taxon>Sar</taxon>
        <taxon>Stramenopiles</taxon>
        <taxon>Ochrophyta</taxon>
        <taxon>Bolidophyceae</taxon>
        <taxon>Parmales</taxon>
        <taxon>Triparmaceae</taxon>
        <taxon>Triparma</taxon>
    </lineage>
</organism>
<dbReference type="EMBL" id="BLQM01000109">
    <property type="protein sequence ID" value="GMH64795.1"/>
    <property type="molecule type" value="Genomic_DNA"/>
</dbReference>
<sequence length="137" mass="15352">MSGKNGAGDEGDEDEEGIIELPLAESLPISTEFSTVPTTTDQLMFTPEFRRYFVKYVPNDTLMTLRFATKGYLKVADAYIDEGVKSSTIMVHNGDGNYLEFPDGSDDENDNEYIKLLDALEVKNELVTRIIFLLNVI</sequence>